<evidence type="ECO:0000256" key="6">
    <source>
        <dbReference type="SAM" id="Phobius"/>
    </source>
</evidence>
<keyword evidence="9" id="KW-1185">Reference proteome</keyword>
<evidence type="ECO:0000313" key="9">
    <source>
        <dbReference type="Proteomes" id="UP000295210"/>
    </source>
</evidence>
<comment type="caution">
    <text evidence="8">The sequence shown here is derived from an EMBL/GenBank/DDBJ whole genome shotgun (WGS) entry which is preliminary data.</text>
</comment>
<protein>
    <submittedName>
        <fullName evidence="8">CitMHS family citrate-Mg2+:H+ or citrate-Ca2+:H+ symporter</fullName>
    </submittedName>
</protein>
<sequence length="428" mass="44633">MLAIWGLITILGMIVAIASRRVSPLIALFLFPVIACLMAGFGLKTAQFALSGLVSIAPVVAMFLFAILFFGVLTDAGTIEPFLKILLRRIGKNPVLIVPGTALLALLLHLDGSGAVVFLVAIPTLLPLYQELGMDRRILACAVSLAAGVNFLPWTGPTIRAASALHTTPLALFKPLIPVQIVGLVYVFAVAVYLGHKESRRIGQTNSMPIPTSTIAIIARPGSRVLFACNLILAAAVLGLVISGKVEPAIVFMLGTTLALLLNFGSVREQSKAIDRHAKAALSMSAILCSAGVFTGILKGSGMLAAMAKASIAHIPPGFAPHIPLVLGLVAMPLSLLFDPDSFYFGILPVLAAAVQSFGLPAASVAEAALLGQMTTGFPVSPLTPATFLVTGLSEIELSTHQRFAGPFLLGASVVMTIAAVLFHVIPL</sequence>
<dbReference type="RefSeq" id="WP_131991550.1">
    <property type="nucleotide sequence ID" value="NZ_SMGK01000001.1"/>
</dbReference>
<evidence type="ECO:0000256" key="5">
    <source>
        <dbReference type="ARBA" id="ARBA00023136"/>
    </source>
</evidence>
<feature type="transmembrane region" description="Helical" evidence="6">
    <location>
        <begin position="280"/>
        <end position="298"/>
    </location>
</feature>
<keyword evidence="3 6" id="KW-0812">Transmembrane</keyword>
<keyword evidence="2" id="KW-0813">Transport</keyword>
<dbReference type="Pfam" id="PF03600">
    <property type="entry name" value="CitMHS"/>
    <property type="match status" value="1"/>
</dbReference>
<gene>
    <name evidence="8" type="ORF">C7378_0627</name>
</gene>
<feature type="transmembrane region" description="Helical" evidence="6">
    <location>
        <begin position="345"/>
        <end position="366"/>
    </location>
</feature>
<dbReference type="GO" id="GO:0015137">
    <property type="term" value="F:citrate transmembrane transporter activity"/>
    <property type="evidence" value="ECO:0007669"/>
    <property type="project" value="InterPro"/>
</dbReference>
<evidence type="ECO:0000256" key="4">
    <source>
        <dbReference type="ARBA" id="ARBA00022989"/>
    </source>
</evidence>
<feature type="transmembrane region" description="Helical" evidence="6">
    <location>
        <begin position="176"/>
        <end position="194"/>
    </location>
</feature>
<name>A0A4V2PVU4_9BACT</name>
<feature type="transmembrane region" description="Helical" evidence="6">
    <location>
        <begin position="50"/>
        <end position="73"/>
    </location>
</feature>
<keyword evidence="5 6" id="KW-0472">Membrane</keyword>
<organism evidence="8 9">
    <name type="scientific">Acidipila rosea</name>
    <dbReference type="NCBI Taxonomy" id="768535"/>
    <lineage>
        <taxon>Bacteria</taxon>
        <taxon>Pseudomonadati</taxon>
        <taxon>Acidobacteriota</taxon>
        <taxon>Terriglobia</taxon>
        <taxon>Terriglobales</taxon>
        <taxon>Acidobacteriaceae</taxon>
        <taxon>Acidipila</taxon>
    </lineage>
</organism>
<feature type="transmembrane region" description="Helical" evidence="6">
    <location>
        <begin position="26"/>
        <end position="43"/>
    </location>
</feature>
<dbReference type="Proteomes" id="UP000295210">
    <property type="component" value="Unassembled WGS sequence"/>
</dbReference>
<evidence type="ECO:0000259" key="7">
    <source>
        <dbReference type="Pfam" id="PF03600"/>
    </source>
</evidence>
<feature type="transmembrane region" description="Helical" evidence="6">
    <location>
        <begin position="225"/>
        <end position="243"/>
    </location>
</feature>
<dbReference type="NCBIfam" id="TIGR00784">
    <property type="entry name" value="citMHS"/>
    <property type="match status" value="1"/>
</dbReference>
<evidence type="ECO:0000256" key="1">
    <source>
        <dbReference type="ARBA" id="ARBA00004141"/>
    </source>
</evidence>
<evidence type="ECO:0000256" key="3">
    <source>
        <dbReference type="ARBA" id="ARBA00022692"/>
    </source>
</evidence>
<dbReference type="InterPro" id="IPR004680">
    <property type="entry name" value="Cit_transptr-like_dom"/>
</dbReference>
<feature type="domain" description="Citrate transporter-like" evidence="7">
    <location>
        <begin position="20"/>
        <end position="366"/>
    </location>
</feature>
<evidence type="ECO:0000313" key="8">
    <source>
        <dbReference type="EMBL" id="TCK75641.1"/>
    </source>
</evidence>
<feature type="transmembrane region" description="Helical" evidence="6">
    <location>
        <begin position="318"/>
        <end position="338"/>
    </location>
</feature>
<comment type="subcellular location">
    <subcellularLocation>
        <location evidence="1">Membrane</location>
        <topology evidence="1">Multi-pass membrane protein</topology>
    </subcellularLocation>
</comment>
<proteinExistence type="predicted"/>
<dbReference type="GO" id="GO:0016020">
    <property type="term" value="C:membrane"/>
    <property type="evidence" value="ECO:0007669"/>
    <property type="project" value="UniProtKB-SubCell"/>
</dbReference>
<dbReference type="InterPro" id="IPR014738">
    <property type="entry name" value="Citrate_transporter"/>
</dbReference>
<feature type="transmembrane region" description="Helical" evidence="6">
    <location>
        <begin position="408"/>
        <end position="426"/>
    </location>
</feature>
<dbReference type="EMBL" id="SMGK01000001">
    <property type="protein sequence ID" value="TCK75641.1"/>
    <property type="molecule type" value="Genomic_DNA"/>
</dbReference>
<feature type="transmembrane region" description="Helical" evidence="6">
    <location>
        <begin position="249"/>
        <end position="268"/>
    </location>
</feature>
<evidence type="ECO:0000256" key="2">
    <source>
        <dbReference type="ARBA" id="ARBA00022448"/>
    </source>
</evidence>
<feature type="transmembrane region" description="Helical" evidence="6">
    <location>
        <begin position="138"/>
        <end position="156"/>
    </location>
</feature>
<feature type="transmembrane region" description="Helical" evidence="6">
    <location>
        <begin position="378"/>
        <end position="396"/>
    </location>
</feature>
<accession>A0A4V2PVU4</accession>
<dbReference type="AlphaFoldDB" id="A0A4V2PVU4"/>
<keyword evidence="4 6" id="KW-1133">Transmembrane helix</keyword>
<feature type="transmembrane region" description="Helical" evidence="6">
    <location>
        <begin position="102"/>
        <end position="126"/>
    </location>
</feature>
<reference evidence="8 9" key="1">
    <citation type="submission" date="2019-03" db="EMBL/GenBank/DDBJ databases">
        <title>Genomic Encyclopedia of Type Strains, Phase IV (KMG-IV): sequencing the most valuable type-strain genomes for metagenomic binning, comparative biology and taxonomic classification.</title>
        <authorList>
            <person name="Goeker M."/>
        </authorList>
    </citation>
    <scope>NUCLEOTIDE SEQUENCE [LARGE SCALE GENOMIC DNA]</scope>
    <source>
        <strain evidence="8 9">DSM 103428</strain>
    </source>
</reference>
<dbReference type="OrthoDB" id="5329450at2"/>